<dbReference type="AlphaFoldDB" id="A0A0J1IRX7"/>
<gene>
    <name evidence="4" type="ORF">DEAC_c06380</name>
</gene>
<dbReference type="PATRIC" id="fig|476652.3.peg.653"/>
<keyword evidence="4" id="KW-0378">Hydrolase</keyword>
<dbReference type="RefSeq" id="WP_053006264.1">
    <property type="nucleotide sequence ID" value="NZ_LDZY01000002.1"/>
</dbReference>
<dbReference type="STRING" id="476652.DEAC_c06380"/>
<evidence type="ECO:0000313" key="4">
    <source>
        <dbReference type="EMBL" id="KLU67426.1"/>
    </source>
</evidence>
<feature type="region of interest" description="Disordered" evidence="1">
    <location>
        <begin position="38"/>
        <end position="92"/>
    </location>
</feature>
<dbReference type="Pfam" id="PF13472">
    <property type="entry name" value="Lipase_GDSL_2"/>
    <property type="match status" value="1"/>
</dbReference>
<keyword evidence="5" id="KW-1185">Reference proteome</keyword>
<keyword evidence="2" id="KW-1133">Transmembrane helix</keyword>
<proteinExistence type="predicted"/>
<name>A0A0J1IRX7_9FIRM</name>
<keyword evidence="2" id="KW-0812">Transmembrane</keyword>
<dbReference type="SUPFAM" id="SSF52266">
    <property type="entry name" value="SGNH hydrolase"/>
    <property type="match status" value="1"/>
</dbReference>
<sequence length="272" mass="30108">MDIRKLKRWPIILGLIIFVVVVTGVSIFVFAGSNKAQASGSLQSPATDNNTIAGSSNKESTAPTNTAEKSSPNTTDAQETKSQPITSANEPAAQQTSDFKEFFKDDAFLGDSITEGLSFYDYLDDSRVIAEMGLSITKGIDEADKVIALKPKRVFILIGLNEADDRTSSKVLVDDYTKLVEKLKVNLPNSQIYVTSMLPVLENIVKNPHLNNAHIKECNTGLLEMANKENVNYVNLSSILNDSNKNLYEGDGIHFKSDFYRMWLTYLENLLK</sequence>
<keyword evidence="2" id="KW-0472">Membrane</keyword>
<evidence type="ECO:0000313" key="5">
    <source>
        <dbReference type="Proteomes" id="UP000036356"/>
    </source>
</evidence>
<evidence type="ECO:0000256" key="1">
    <source>
        <dbReference type="SAM" id="MobiDB-lite"/>
    </source>
</evidence>
<organism evidence="4 5">
    <name type="scientific">Desulfosporosinus acididurans</name>
    <dbReference type="NCBI Taxonomy" id="476652"/>
    <lineage>
        <taxon>Bacteria</taxon>
        <taxon>Bacillati</taxon>
        <taxon>Bacillota</taxon>
        <taxon>Clostridia</taxon>
        <taxon>Eubacteriales</taxon>
        <taxon>Desulfitobacteriaceae</taxon>
        <taxon>Desulfosporosinus</taxon>
    </lineage>
</organism>
<protein>
    <submittedName>
        <fullName evidence="4">GDSL-like lipase/acylhydrolase</fullName>
    </submittedName>
</protein>
<evidence type="ECO:0000256" key="2">
    <source>
        <dbReference type="SAM" id="Phobius"/>
    </source>
</evidence>
<evidence type="ECO:0000259" key="3">
    <source>
        <dbReference type="Pfam" id="PF13472"/>
    </source>
</evidence>
<dbReference type="InterPro" id="IPR013830">
    <property type="entry name" value="SGNH_hydro"/>
</dbReference>
<feature type="domain" description="SGNH hydrolase-type esterase" evidence="3">
    <location>
        <begin position="108"/>
        <end position="261"/>
    </location>
</feature>
<dbReference type="EMBL" id="LDZY01000002">
    <property type="protein sequence ID" value="KLU67426.1"/>
    <property type="molecule type" value="Genomic_DNA"/>
</dbReference>
<dbReference type="GO" id="GO:0016787">
    <property type="term" value="F:hydrolase activity"/>
    <property type="evidence" value="ECO:0007669"/>
    <property type="project" value="UniProtKB-KW"/>
</dbReference>
<dbReference type="Gene3D" id="3.40.50.1110">
    <property type="entry name" value="SGNH hydrolase"/>
    <property type="match status" value="1"/>
</dbReference>
<comment type="caution">
    <text evidence="4">The sequence shown here is derived from an EMBL/GenBank/DDBJ whole genome shotgun (WGS) entry which is preliminary data.</text>
</comment>
<feature type="transmembrane region" description="Helical" evidence="2">
    <location>
        <begin position="12"/>
        <end position="31"/>
    </location>
</feature>
<dbReference type="InterPro" id="IPR036514">
    <property type="entry name" value="SGNH_hydro_sf"/>
</dbReference>
<reference evidence="4 5" key="1">
    <citation type="submission" date="2015-06" db="EMBL/GenBank/DDBJ databases">
        <title>Draft genome of the moderately acidophilic sulfate reducer Candidatus Desulfosporosinus acididurans strain M1.</title>
        <authorList>
            <person name="Poehlein A."/>
            <person name="Petzsch P."/>
            <person name="Johnson B.D."/>
            <person name="Schloemann M."/>
            <person name="Daniel R."/>
            <person name="Muehling M."/>
        </authorList>
    </citation>
    <scope>NUCLEOTIDE SEQUENCE [LARGE SCALE GENOMIC DNA]</scope>
    <source>
        <strain evidence="4 5">M1</strain>
    </source>
</reference>
<dbReference type="Proteomes" id="UP000036356">
    <property type="component" value="Unassembled WGS sequence"/>
</dbReference>
<accession>A0A0J1IRX7</accession>